<sequence>MTVWLLIAALAVSTALVKAAGPVLLGGRSLPPRWAGVVRLLPPVLLAALVVTSTLADGARLQVDASTAGVAVAAVVIWRRGPLLLAVLVAVGVTAVLRAVG</sequence>
<dbReference type="Pfam" id="PF05437">
    <property type="entry name" value="AzlD"/>
    <property type="match status" value="1"/>
</dbReference>
<accession>A0A7Y9RWL2</accession>
<comment type="caution">
    <text evidence="2">The sequence shown here is derived from an EMBL/GenBank/DDBJ whole genome shotgun (WGS) entry which is preliminary data.</text>
</comment>
<dbReference type="RefSeq" id="WP_179517904.1">
    <property type="nucleotide sequence ID" value="NZ_JACCAC010000001.1"/>
</dbReference>
<name>A0A7Y9RWL2_9ACTN</name>
<dbReference type="InterPro" id="IPR008407">
    <property type="entry name" value="Brnchd-chn_aa_trnsp_AzlD"/>
</dbReference>
<feature type="transmembrane region" description="Helical" evidence="1">
    <location>
        <begin position="84"/>
        <end position="100"/>
    </location>
</feature>
<feature type="transmembrane region" description="Helical" evidence="1">
    <location>
        <begin position="35"/>
        <end position="56"/>
    </location>
</feature>
<dbReference type="Proteomes" id="UP000544110">
    <property type="component" value="Unassembled WGS sequence"/>
</dbReference>
<evidence type="ECO:0000256" key="1">
    <source>
        <dbReference type="SAM" id="Phobius"/>
    </source>
</evidence>
<protein>
    <submittedName>
        <fullName evidence="2">Putative membrane protein</fullName>
    </submittedName>
</protein>
<gene>
    <name evidence="2" type="ORF">BJ989_001768</name>
</gene>
<evidence type="ECO:0000313" key="2">
    <source>
        <dbReference type="EMBL" id="NYG55464.1"/>
    </source>
</evidence>
<keyword evidence="1" id="KW-0812">Transmembrane</keyword>
<proteinExistence type="predicted"/>
<dbReference type="EMBL" id="JACCAC010000001">
    <property type="protein sequence ID" value="NYG55464.1"/>
    <property type="molecule type" value="Genomic_DNA"/>
</dbReference>
<organism evidence="2 3">
    <name type="scientific">Nocardioides perillae</name>
    <dbReference type="NCBI Taxonomy" id="1119534"/>
    <lineage>
        <taxon>Bacteria</taxon>
        <taxon>Bacillati</taxon>
        <taxon>Actinomycetota</taxon>
        <taxon>Actinomycetes</taxon>
        <taxon>Propionibacteriales</taxon>
        <taxon>Nocardioidaceae</taxon>
        <taxon>Nocardioides</taxon>
    </lineage>
</organism>
<keyword evidence="1" id="KW-1133">Transmembrane helix</keyword>
<reference evidence="2 3" key="1">
    <citation type="submission" date="2020-07" db="EMBL/GenBank/DDBJ databases">
        <title>Sequencing the genomes of 1000 actinobacteria strains.</title>
        <authorList>
            <person name="Klenk H.-P."/>
        </authorList>
    </citation>
    <scope>NUCLEOTIDE SEQUENCE [LARGE SCALE GENOMIC DNA]</scope>
    <source>
        <strain evidence="2 3">DSM 24552</strain>
    </source>
</reference>
<dbReference type="AlphaFoldDB" id="A0A7Y9RWL2"/>
<evidence type="ECO:0000313" key="3">
    <source>
        <dbReference type="Proteomes" id="UP000544110"/>
    </source>
</evidence>
<keyword evidence="1" id="KW-0472">Membrane</keyword>
<keyword evidence="3" id="KW-1185">Reference proteome</keyword>